<accession>A0A846GZ58</accession>
<proteinExistence type="predicted"/>
<gene>
    <name evidence="1" type="ORF">PI95_000415</name>
</gene>
<dbReference type="EMBL" id="JTCM02000001">
    <property type="protein sequence ID" value="NEU71076.1"/>
    <property type="molecule type" value="Genomic_DNA"/>
</dbReference>
<sequence length="101" mass="11629">MAIPKKGSRLIVVDGDRYRWRVRRKITYSQCNGWTKLTVAIEHFDKSGATLIVKMPQGHPKNWTWEPVVPVLPCDVEYSIRQAIAKGWKPSEPGSSFELQY</sequence>
<dbReference type="AlphaFoldDB" id="A0A846GZ58"/>
<evidence type="ECO:0000313" key="2">
    <source>
        <dbReference type="Proteomes" id="UP000031549"/>
    </source>
</evidence>
<dbReference type="RefSeq" id="WP_039753049.1">
    <property type="nucleotide sequence ID" value="NZ_JTCM02000001.1"/>
</dbReference>
<dbReference type="Proteomes" id="UP000031549">
    <property type="component" value="Unassembled WGS sequence"/>
</dbReference>
<evidence type="ECO:0000313" key="1">
    <source>
        <dbReference type="EMBL" id="NEU71076.1"/>
    </source>
</evidence>
<reference evidence="1 2" key="1">
    <citation type="journal article" date="2015" name="Genome Announc.">
        <title>Draft Genome Sequence of Cyanobacterium Hassallia byssoidea Strain VB512170, Isolated from Monuments in India.</title>
        <authorList>
            <person name="Singh D."/>
            <person name="Chandrababunaidu M.M."/>
            <person name="Panda A."/>
            <person name="Sen D."/>
            <person name="Bhattacharyya S."/>
            <person name="Adhikary S.P."/>
            <person name="Tripathy S."/>
        </authorList>
    </citation>
    <scope>NUCLEOTIDE SEQUENCE [LARGE SCALE GENOMIC DNA]</scope>
    <source>
        <strain evidence="1 2">VB512170</strain>
    </source>
</reference>
<organism evidence="1 2">
    <name type="scientific">Hassallia byssoidea VB512170</name>
    <dbReference type="NCBI Taxonomy" id="1304833"/>
    <lineage>
        <taxon>Bacteria</taxon>
        <taxon>Bacillati</taxon>
        <taxon>Cyanobacteriota</taxon>
        <taxon>Cyanophyceae</taxon>
        <taxon>Nostocales</taxon>
        <taxon>Tolypothrichaceae</taxon>
        <taxon>Hassallia</taxon>
    </lineage>
</organism>
<name>A0A846GZ58_9CYAN</name>
<protein>
    <submittedName>
        <fullName evidence="1">Uncharacterized protein</fullName>
    </submittedName>
</protein>
<keyword evidence="2" id="KW-1185">Reference proteome</keyword>
<comment type="caution">
    <text evidence="1">The sequence shown here is derived from an EMBL/GenBank/DDBJ whole genome shotgun (WGS) entry which is preliminary data.</text>
</comment>